<protein>
    <submittedName>
        <fullName evidence="3">IS110 family transposase</fullName>
    </submittedName>
</protein>
<feature type="domain" description="Transposase IS110-like N-terminal" evidence="1">
    <location>
        <begin position="4"/>
        <end position="163"/>
    </location>
</feature>
<accession>A0A8D4UT78</accession>
<evidence type="ECO:0000259" key="2">
    <source>
        <dbReference type="Pfam" id="PF02371"/>
    </source>
</evidence>
<organism evidence="3 4">
    <name type="scientific">Dialister hominis</name>
    <dbReference type="NCBI Taxonomy" id="2582419"/>
    <lineage>
        <taxon>Bacteria</taxon>
        <taxon>Bacillati</taxon>
        <taxon>Bacillota</taxon>
        <taxon>Negativicutes</taxon>
        <taxon>Veillonellales</taxon>
        <taxon>Veillonellaceae</taxon>
        <taxon>Dialister</taxon>
    </lineage>
</organism>
<evidence type="ECO:0000259" key="1">
    <source>
        <dbReference type="Pfam" id="PF01548"/>
    </source>
</evidence>
<proteinExistence type="predicted"/>
<dbReference type="EMBL" id="AP019697">
    <property type="protein sequence ID" value="BBK24104.1"/>
    <property type="molecule type" value="Genomic_DNA"/>
</dbReference>
<dbReference type="NCBIfam" id="NF033542">
    <property type="entry name" value="transpos_IS110"/>
    <property type="match status" value="1"/>
</dbReference>
<dbReference type="GO" id="GO:0006313">
    <property type="term" value="P:DNA transposition"/>
    <property type="evidence" value="ECO:0007669"/>
    <property type="project" value="InterPro"/>
</dbReference>
<keyword evidence="4" id="KW-1185">Reference proteome</keyword>
<dbReference type="OrthoDB" id="1626036at2"/>
<dbReference type="AlphaFoldDB" id="A0A8D4UT78"/>
<dbReference type="GO" id="GO:0003677">
    <property type="term" value="F:DNA binding"/>
    <property type="evidence" value="ECO:0007669"/>
    <property type="project" value="InterPro"/>
</dbReference>
<dbReference type="InterPro" id="IPR047650">
    <property type="entry name" value="Transpos_IS110"/>
</dbReference>
<sequence>MICVGIDVSKRKSTVCFMAPGDKIIRRPFDVKHTKEELQPLVDEIRVQAKYDEIKVVMESTGVYHLSIAYFLQQNGIFVSVVNALKVANFNKAENFRHTKTDSIDSTNIARYGIAYWAKLPQFDLNGDKYFLLKRLCDAYLNFSEERSRILLQLQSQLEQTMPEIFDLFGGFDINSGKDKLLDFLERYCHIEDIIAKSEAEFVASYCGWAKEKGYRSNESKAATIYAQAKNGIPSIPNNPIVRETIMWYVGLLRRADETLMASLTRMEDIAKDLPEYELVGEMGGVGRVTRVALIAQIGDVRRFKNKHSLICFAGLTPSIHESGKFRALQNHIVKKGPARLRKVLYQVMMLLVMHKIPKDDAVYRFIKKKEAEGKYKKVAKVAGMAKFLRIYYGRVMHLYRDLGLAA</sequence>
<name>A0A8D4UT78_9FIRM</name>
<dbReference type="KEGG" id="dho:Dia5BBH33_00390"/>
<dbReference type="InterPro" id="IPR002525">
    <property type="entry name" value="Transp_IS110-like_N"/>
</dbReference>
<dbReference type="RefSeq" id="WP_143332106.1">
    <property type="nucleotide sequence ID" value="NZ_AP019697.1"/>
</dbReference>
<dbReference type="Pfam" id="PF02371">
    <property type="entry name" value="Transposase_20"/>
    <property type="match status" value="1"/>
</dbReference>
<dbReference type="Proteomes" id="UP000320585">
    <property type="component" value="Chromosome"/>
</dbReference>
<evidence type="ECO:0000313" key="3">
    <source>
        <dbReference type="EMBL" id="BBK24104.1"/>
    </source>
</evidence>
<dbReference type="Pfam" id="PF01548">
    <property type="entry name" value="DEDD_Tnp_IS110"/>
    <property type="match status" value="1"/>
</dbReference>
<dbReference type="GeneID" id="92715259"/>
<dbReference type="GO" id="GO:0004803">
    <property type="term" value="F:transposase activity"/>
    <property type="evidence" value="ECO:0007669"/>
    <property type="project" value="InterPro"/>
</dbReference>
<evidence type="ECO:0000313" key="4">
    <source>
        <dbReference type="Proteomes" id="UP000320585"/>
    </source>
</evidence>
<dbReference type="InterPro" id="IPR003346">
    <property type="entry name" value="Transposase_20"/>
</dbReference>
<dbReference type="PANTHER" id="PTHR33055">
    <property type="entry name" value="TRANSPOSASE FOR INSERTION SEQUENCE ELEMENT IS1111A"/>
    <property type="match status" value="1"/>
</dbReference>
<gene>
    <name evidence="3" type="ORF">Dia5BBH33_00390</name>
</gene>
<feature type="domain" description="Transposase IS116/IS110/IS902 C-terminal" evidence="2">
    <location>
        <begin position="278"/>
        <end position="364"/>
    </location>
</feature>
<reference evidence="4" key="1">
    <citation type="submission" date="2019-05" db="EMBL/GenBank/DDBJ databases">
        <title>Complete genome sequencing of Dialister sp. strain 5BBH33.</title>
        <authorList>
            <person name="Sakamoto M."/>
            <person name="Murakami T."/>
            <person name="Mori H."/>
        </authorList>
    </citation>
    <scope>NUCLEOTIDE SEQUENCE [LARGE SCALE GENOMIC DNA]</scope>
    <source>
        <strain evidence="4">5BBH33</strain>
    </source>
</reference>